<name>A0A1X7LT71_9BURK</name>
<dbReference type="STRING" id="1515439.SAMN06265784_108210"/>
<keyword evidence="1 3" id="KW-0732">Signal</keyword>
<keyword evidence="2 5" id="KW-0456">Lyase</keyword>
<dbReference type="Pfam" id="PF05426">
    <property type="entry name" value="Alginate_lyase"/>
    <property type="match status" value="1"/>
</dbReference>
<evidence type="ECO:0000256" key="1">
    <source>
        <dbReference type="ARBA" id="ARBA00022729"/>
    </source>
</evidence>
<evidence type="ECO:0000313" key="5">
    <source>
        <dbReference type="EMBL" id="SMG56523.1"/>
    </source>
</evidence>
<dbReference type="InterPro" id="IPR008397">
    <property type="entry name" value="Alginate_lyase_dom"/>
</dbReference>
<reference evidence="6" key="1">
    <citation type="submission" date="2017-04" db="EMBL/GenBank/DDBJ databases">
        <authorList>
            <person name="Varghese N."/>
            <person name="Submissions S."/>
        </authorList>
    </citation>
    <scope>NUCLEOTIDE SEQUENCE [LARGE SCALE GENOMIC DNA]</scope>
    <source>
        <strain evidence="6">LMG 29540</strain>
    </source>
</reference>
<dbReference type="OrthoDB" id="6972889at2"/>
<feature type="signal peptide" evidence="3">
    <location>
        <begin position="1"/>
        <end position="28"/>
    </location>
</feature>
<evidence type="ECO:0000256" key="2">
    <source>
        <dbReference type="ARBA" id="ARBA00023239"/>
    </source>
</evidence>
<organism evidence="5 6">
    <name type="scientific">Paraburkholderia susongensis</name>
    <dbReference type="NCBI Taxonomy" id="1515439"/>
    <lineage>
        <taxon>Bacteria</taxon>
        <taxon>Pseudomonadati</taxon>
        <taxon>Pseudomonadota</taxon>
        <taxon>Betaproteobacteria</taxon>
        <taxon>Burkholderiales</taxon>
        <taxon>Burkholderiaceae</taxon>
        <taxon>Paraburkholderia</taxon>
    </lineage>
</organism>
<dbReference type="InterPro" id="IPR008929">
    <property type="entry name" value="Chondroitin_lyas"/>
</dbReference>
<evidence type="ECO:0000313" key="6">
    <source>
        <dbReference type="Proteomes" id="UP000193228"/>
    </source>
</evidence>
<feature type="chain" id="PRO_5013118342" evidence="3">
    <location>
        <begin position="29"/>
        <end position="354"/>
    </location>
</feature>
<dbReference type="Gene3D" id="1.50.10.100">
    <property type="entry name" value="Chondroitin AC/alginate lyase"/>
    <property type="match status" value="1"/>
</dbReference>
<dbReference type="GO" id="GO:0042597">
    <property type="term" value="C:periplasmic space"/>
    <property type="evidence" value="ECO:0007669"/>
    <property type="project" value="InterPro"/>
</dbReference>
<dbReference type="Proteomes" id="UP000193228">
    <property type="component" value="Unassembled WGS sequence"/>
</dbReference>
<dbReference type="SUPFAM" id="SSF48230">
    <property type="entry name" value="Chondroitin AC/alginate lyase"/>
    <property type="match status" value="1"/>
</dbReference>
<keyword evidence="6" id="KW-1185">Reference proteome</keyword>
<dbReference type="AlphaFoldDB" id="A0A1X7LT71"/>
<gene>
    <name evidence="5" type="ORF">SAMN06265784_108210</name>
</gene>
<proteinExistence type="predicted"/>
<dbReference type="GO" id="GO:0016829">
    <property type="term" value="F:lyase activity"/>
    <property type="evidence" value="ECO:0007669"/>
    <property type="project" value="UniProtKB-KW"/>
</dbReference>
<evidence type="ECO:0000259" key="4">
    <source>
        <dbReference type="Pfam" id="PF05426"/>
    </source>
</evidence>
<sequence>MDKTANRTVAMRACLWALLAFCSLPARAFVCPVPPPTIVTVTGIDFYIDNKHSVIDPRLEQRSVEMNKPLRDAMYELGEMADGTGRARDPMSADCALGWLRQWARDGAFTKLGRGGTVERAVAVASASDAYCTVLRRMDVSAEDRALIGGWFVGLARSLVELENSVRPGEQQNNVTFWSALAVHNIGTLQHDEHLKRWAGEVYQRGLDSINADGFFANEIKRGRQALRYQWFALAPLVVMYVVSGDDDGLRSSDDTARLRKALAAAQASLVDVGPISRDAGTNVDAAGIRDYTLTRTTARLSRCVSPSFAAMNLDVPPDRDIARDWRLASAFAYPTCVDVARWGDPEGRHGRAN</sequence>
<feature type="domain" description="Alginate lyase" evidence="4">
    <location>
        <begin position="139"/>
        <end position="263"/>
    </location>
</feature>
<protein>
    <submittedName>
        <fullName evidence="5">Alginate lyase</fullName>
    </submittedName>
</protein>
<evidence type="ECO:0000256" key="3">
    <source>
        <dbReference type="SAM" id="SignalP"/>
    </source>
</evidence>
<dbReference type="EMBL" id="FXAT01000008">
    <property type="protein sequence ID" value="SMG56523.1"/>
    <property type="molecule type" value="Genomic_DNA"/>
</dbReference>
<accession>A0A1X7LT71</accession>